<dbReference type="EMBL" id="MWWY01000035">
    <property type="protein sequence ID" value="OZG63585.1"/>
    <property type="molecule type" value="Genomic_DNA"/>
</dbReference>
<protein>
    <submittedName>
        <fullName evidence="2">Uncharacterized protein</fullName>
    </submittedName>
</protein>
<accession>A0A261FX82</accession>
<gene>
    <name evidence="2" type="ORF">BHAP_1772</name>
</gene>
<dbReference type="AlphaFoldDB" id="A0A261FX82"/>
<feature type="transmembrane region" description="Helical" evidence="1">
    <location>
        <begin position="6"/>
        <end position="25"/>
    </location>
</feature>
<keyword evidence="1" id="KW-0812">Transmembrane</keyword>
<evidence type="ECO:0000313" key="3">
    <source>
        <dbReference type="Proteomes" id="UP000216074"/>
    </source>
</evidence>
<dbReference type="Proteomes" id="UP000216074">
    <property type="component" value="Unassembled WGS sequence"/>
</dbReference>
<evidence type="ECO:0000256" key="1">
    <source>
        <dbReference type="SAM" id="Phobius"/>
    </source>
</evidence>
<sequence>MIPFGTLPGGIFLYLAIPPLIANMLSTEWQKTLADGALSERFLPRVLVSGGFCSLRVVSASVFCHAAQR</sequence>
<organism evidence="2 3">
    <name type="scientific">Bifidobacterium hapali</name>
    <dbReference type="NCBI Taxonomy" id="1630172"/>
    <lineage>
        <taxon>Bacteria</taxon>
        <taxon>Bacillati</taxon>
        <taxon>Actinomycetota</taxon>
        <taxon>Actinomycetes</taxon>
        <taxon>Bifidobacteriales</taxon>
        <taxon>Bifidobacteriaceae</taxon>
        <taxon>Bifidobacterium</taxon>
    </lineage>
</organism>
<keyword evidence="3" id="KW-1185">Reference proteome</keyword>
<keyword evidence="1" id="KW-1133">Transmembrane helix</keyword>
<proteinExistence type="predicted"/>
<keyword evidence="1" id="KW-0472">Membrane</keyword>
<reference evidence="2 3" key="1">
    <citation type="journal article" date="2017" name="BMC Genomics">
        <title>Comparative genomic and phylogenomic analyses of the Bifidobacteriaceae family.</title>
        <authorList>
            <person name="Lugli G.A."/>
            <person name="Milani C."/>
            <person name="Turroni F."/>
            <person name="Duranti S."/>
            <person name="Mancabelli L."/>
            <person name="Mangifesta M."/>
            <person name="Ferrario C."/>
            <person name="Modesto M."/>
            <person name="Mattarelli P."/>
            <person name="Jiri K."/>
            <person name="van Sinderen D."/>
            <person name="Ventura M."/>
        </authorList>
    </citation>
    <scope>NUCLEOTIDE SEQUENCE [LARGE SCALE GENOMIC DNA]</scope>
    <source>
        <strain evidence="2 3">DSM 100202</strain>
    </source>
</reference>
<evidence type="ECO:0000313" key="2">
    <source>
        <dbReference type="EMBL" id="OZG63585.1"/>
    </source>
</evidence>
<comment type="caution">
    <text evidence="2">The sequence shown here is derived from an EMBL/GenBank/DDBJ whole genome shotgun (WGS) entry which is preliminary data.</text>
</comment>
<name>A0A261FX82_9BIFI</name>